<comment type="caution">
    <text evidence="2">The sequence shown here is derived from an EMBL/GenBank/DDBJ whole genome shotgun (WGS) entry which is preliminary data.</text>
</comment>
<evidence type="ECO:0000256" key="1">
    <source>
        <dbReference type="SAM" id="Phobius"/>
    </source>
</evidence>
<protein>
    <submittedName>
        <fullName evidence="2">YqhR family membrane protein</fullName>
    </submittedName>
</protein>
<gene>
    <name evidence="2" type="ORF">NC797_12385</name>
</gene>
<name>A0A9X3WVF7_9BACI</name>
<keyword evidence="1" id="KW-0812">Transmembrane</keyword>
<feature type="transmembrane region" description="Helical" evidence="1">
    <location>
        <begin position="98"/>
        <end position="118"/>
    </location>
</feature>
<dbReference type="InterPro" id="IPR024563">
    <property type="entry name" value="YqhR"/>
</dbReference>
<feature type="transmembrane region" description="Helical" evidence="1">
    <location>
        <begin position="130"/>
        <end position="153"/>
    </location>
</feature>
<feature type="transmembrane region" description="Helical" evidence="1">
    <location>
        <begin position="72"/>
        <end position="92"/>
    </location>
</feature>
<keyword evidence="1" id="KW-1133">Transmembrane helix</keyword>
<proteinExistence type="predicted"/>
<feature type="transmembrane region" description="Helical" evidence="1">
    <location>
        <begin position="20"/>
        <end position="37"/>
    </location>
</feature>
<evidence type="ECO:0000313" key="2">
    <source>
        <dbReference type="EMBL" id="MDC3425298.1"/>
    </source>
</evidence>
<evidence type="ECO:0000313" key="3">
    <source>
        <dbReference type="Proteomes" id="UP001145050"/>
    </source>
</evidence>
<dbReference type="Proteomes" id="UP001145050">
    <property type="component" value="Unassembled WGS sequence"/>
</dbReference>
<dbReference type="RefSeq" id="WP_272437106.1">
    <property type="nucleotide sequence ID" value="NZ_JAMQKB010000013.1"/>
</dbReference>
<accession>A0A9X3WVF7</accession>
<keyword evidence="1" id="KW-0472">Membrane</keyword>
<dbReference type="EMBL" id="JAMQKB010000013">
    <property type="protein sequence ID" value="MDC3425298.1"/>
    <property type="molecule type" value="Genomic_DNA"/>
</dbReference>
<dbReference type="AlphaFoldDB" id="A0A9X3WVF7"/>
<dbReference type="Pfam" id="PF11085">
    <property type="entry name" value="YqhR"/>
    <property type="match status" value="1"/>
</dbReference>
<reference evidence="2" key="1">
    <citation type="submission" date="2022-06" db="EMBL/GenBank/DDBJ databases">
        <title>Aquibacillus sp. a new bacterium isolated from soil saline samples.</title>
        <authorList>
            <person name="Galisteo C."/>
            <person name="De La Haba R."/>
            <person name="Sanchez-Porro C."/>
            <person name="Ventosa A."/>
        </authorList>
    </citation>
    <scope>NUCLEOTIDE SEQUENCE</scope>
    <source>
        <strain evidence="2">3ASR75-11</strain>
    </source>
</reference>
<keyword evidence="3" id="KW-1185">Reference proteome</keyword>
<organism evidence="2 3">
    <name type="scientific">Terrihalobacillus insolitus</name>
    <dbReference type="NCBI Taxonomy" id="2950438"/>
    <lineage>
        <taxon>Bacteria</taxon>
        <taxon>Bacillati</taxon>
        <taxon>Bacillota</taxon>
        <taxon>Bacilli</taxon>
        <taxon>Bacillales</taxon>
        <taxon>Bacillaceae</taxon>
        <taxon>Terrihalobacillus</taxon>
    </lineage>
</organism>
<sequence>MEKEKLEQNQNQNEKPMSAFVKAIVTGVIGGLLWSFLGAVTHYFNFSSVSPATFLIRSWLQTKWSDGWLGELLAIIALGLISILIAILYYALLRKMKGIWPSIVFGVVLWFLVFYLLQPIFPNIKSMTKLTSDTVVTTVCLFILYGTFIGYSISYEYYDSIKQNEPKSKAET</sequence>